<feature type="region of interest" description="Disordered" evidence="6">
    <location>
        <begin position="390"/>
        <end position="418"/>
    </location>
</feature>
<dbReference type="eggNOG" id="KOG3102">
    <property type="taxonomic scope" value="Eukaryota"/>
</dbReference>
<keyword evidence="1 5" id="KW-0540">Nuclease</keyword>
<evidence type="ECO:0000256" key="1">
    <source>
        <dbReference type="ARBA" id="ARBA00022722"/>
    </source>
</evidence>
<keyword evidence="2 5" id="KW-0378">Hydrolase</keyword>
<dbReference type="Pfam" id="PF09749">
    <property type="entry name" value="HVSL"/>
    <property type="match status" value="1"/>
</dbReference>
<keyword evidence="4 5" id="KW-0539">Nucleus</keyword>
<feature type="compositionally biased region" description="Basic and acidic residues" evidence="6">
    <location>
        <begin position="458"/>
        <end position="479"/>
    </location>
</feature>
<evidence type="ECO:0000256" key="5">
    <source>
        <dbReference type="HAMAP-Rule" id="MF_03040"/>
    </source>
</evidence>
<dbReference type="InterPro" id="IPR027521">
    <property type="entry name" value="Usb1"/>
</dbReference>
<comment type="subcellular location">
    <subcellularLocation>
        <location evidence="5">Nucleus</location>
    </subcellularLocation>
</comment>
<feature type="region of interest" description="Disordered" evidence="6">
    <location>
        <begin position="63"/>
        <end position="84"/>
    </location>
</feature>
<feature type="compositionally biased region" description="Low complexity" evidence="6">
    <location>
        <begin position="514"/>
        <end position="527"/>
    </location>
</feature>
<gene>
    <name evidence="5" type="primary">USB1</name>
    <name evidence="7" type="ORF">GQ26_0251320</name>
</gene>
<evidence type="ECO:0000313" key="7">
    <source>
        <dbReference type="EMBL" id="KFX45049.1"/>
    </source>
</evidence>
<accession>A0A093V520</accession>
<dbReference type="PANTHER" id="PTHR13522:SF3">
    <property type="entry name" value="U6 SNRNA PHOSPHODIESTERASE 1"/>
    <property type="match status" value="1"/>
</dbReference>
<dbReference type="PANTHER" id="PTHR13522">
    <property type="entry name" value="U6 SNRNA PHOSPHODIESTERASE 1"/>
    <property type="match status" value="1"/>
</dbReference>
<dbReference type="InterPro" id="IPR024526">
    <property type="entry name" value="DUF3807"/>
</dbReference>
<feature type="active site" description="Proton donor/acceptor" evidence="5">
    <location>
        <position position="180"/>
    </location>
</feature>
<reference evidence="7" key="2">
    <citation type="journal article" date="2014" name="PLoS Genet.">
        <title>Signature gene expression reveals novel clues to the molecular mechanisms of dimorphic transition in Penicillium marneffei.</title>
        <authorList>
            <person name="Yang E."/>
            <person name="Wang G."/>
            <person name="Cai J."/>
            <person name="Woo P.C."/>
            <person name="Lau S.K."/>
            <person name="Yuen K.-Y."/>
            <person name="Chow W.-N."/>
            <person name="Lin X."/>
        </authorList>
    </citation>
    <scope>NUCLEOTIDE SEQUENCE</scope>
    <source>
        <strain evidence="7">PM1</strain>
    </source>
</reference>
<reference key="1">
    <citation type="journal article" date="2014" name="PLoS Genet.">
        <title>Signature Gene Expression Reveals Novel Clues to the Molecular Mechanisms of Dimorphic Transition in Penicillium marneffei.</title>
        <authorList>
            <person name="Yang E."/>
            <person name="Wang G."/>
            <person name="Cai J."/>
            <person name="Woo P.C."/>
            <person name="Lau S.K."/>
            <person name="Yuen K.-Y."/>
            <person name="Chow W.-N."/>
            <person name="Lin X."/>
        </authorList>
    </citation>
    <scope>NUCLEOTIDE SEQUENCE [LARGE SCALE GENOMIC DNA]</scope>
    <source>
        <strain>PM1</strain>
    </source>
</reference>
<comment type="function">
    <text evidence="5">Phosphodiesterase responsible for the U6 snRNA 3' end processing. Acts as an exoribonuclease (RNase) responsible for trimming the poly(U) tract of the last nucleotides in the pre-U6 snRNA molecule, leading to the formation of mature U6 snRNA.</text>
</comment>
<keyword evidence="3" id="KW-0456">Lyase</keyword>
<evidence type="ECO:0000256" key="6">
    <source>
        <dbReference type="SAM" id="MobiDB-lite"/>
    </source>
</evidence>
<dbReference type="HOGENOM" id="CLU_545334_0_0_1"/>
<evidence type="ECO:0000256" key="4">
    <source>
        <dbReference type="ARBA" id="ARBA00023242"/>
    </source>
</evidence>
<dbReference type="Pfam" id="PF12720">
    <property type="entry name" value="DUF3807"/>
    <property type="match status" value="1"/>
</dbReference>
<dbReference type="AlphaFoldDB" id="A0A093V520"/>
<comment type="caution">
    <text evidence="7">The sequence shown here is derived from an EMBL/GenBank/DDBJ whole genome shotgun (WGS) entry which is preliminary data.</text>
</comment>
<dbReference type="EMBL" id="JPOX01000025">
    <property type="protein sequence ID" value="KFX45049.1"/>
    <property type="molecule type" value="Genomic_DNA"/>
</dbReference>
<dbReference type="GO" id="GO:0034477">
    <property type="term" value="P:U6 snRNA 3'-end processing"/>
    <property type="evidence" value="ECO:0007669"/>
    <property type="project" value="UniProtKB-UniRule"/>
</dbReference>
<feature type="compositionally biased region" description="Basic and acidic residues" evidence="6">
    <location>
        <begin position="487"/>
        <end position="506"/>
    </location>
</feature>
<dbReference type="EC" id="3.1.4.-" evidence="5"/>
<dbReference type="EMBL" id="JPOX01000025">
    <property type="protein sequence ID" value="KFX45050.1"/>
    <property type="molecule type" value="Genomic_DNA"/>
</dbReference>
<dbReference type="GO" id="GO:0016829">
    <property type="term" value="F:lyase activity"/>
    <property type="evidence" value="ECO:0007669"/>
    <property type="project" value="UniProtKB-KW"/>
</dbReference>
<proteinExistence type="inferred from homology"/>
<evidence type="ECO:0000256" key="3">
    <source>
        <dbReference type="ARBA" id="ARBA00023239"/>
    </source>
</evidence>
<evidence type="ECO:0000256" key="2">
    <source>
        <dbReference type="ARBA" id="ARBA00022801"/>
    </source>
</evidence>
<dbReference type="Gene3D" id="3.90.1140.10">
    <property type="entry name" value="Cyclic phosphodiesterase"/>
    <property type="match status" value="1"/>
</dbReference>
<protein>
    <recommendedName>
        <fullName evidence="5">U6 snRNA phosphodiesterase</fullName>
        <ecNumber evidence="5">3.1.4.-</ecNumber>
    </recommendedName>
</protein>
<comment type="similarity">
    <text evidence="5">Belongs to the 2H phosphoesterase superfamily. USB1 family.</text>
</comment>
<name>A0A093V520_TALMA</name>
<sequence length="542" mass="60763">MLLHHFIASCKAARQRHPRHDINVLAKKSASSLPHTLLCLPPQSFRIKCLCLGMGLVEYSDSSADSEAEAPLPPKKRQRTENNPIKETLPALPTAFHDLYASSIRVSVRDDPNLHGGRKRVIPHVEGNWPTHIYLEWYPRRDELAVLADVLSKCEAESNHGTSKICSLLYSELGVQLPLHVSLSRPVVLSTDQKQPFIEAFEHAIKASNTKPFTVVPDTLDWVSNTERTRWFLVIRLEKPKDDNLNRLLRISNRILDSYGQPPLYATEIGATNRLLKHDKTKPPVAEVDDYTNCFHISLAWSLTEPSLEEQQRVSSIALDEMASLEINFSSVKAKIGNVIQCCLKVQAHETHGPTLASVANTTAFNLKITLKSEDLQKFQASHFFGITTSPAGPAQSDLVENEEESYHQDDDLGYYKDGTKRTLTDEQIEIFRHSEIHALLRERERLREEEAEEQSDVEARDIESGKTSKVDGDIRKAADISALKRKSVEGSEDSSAKRAKDEEGTARPSECDTAASTQQPQQTASSRDINFGRKIVSYADD</sequence>
<feature type="compositionally biased region" description="Basic and acidic residues" evidence="6">
    <location>
        <begin position="405"/>
        <end position="418"/>
    </location>
</feature>
<dbReference type="GO" id="GO:0005634">
    <property type="term" value="C:nucleus"/>
    <property type="evidence" value="ECO:0007669"/>
    <property type="project" value="UniProtKB-SubCell"/>
</dbReference>
<feature type="region of interest" description="Disordered" evidence="6">
    <location>
        <begin position="448"/>
        <end position="542"/>
    </location>
</feature>
<feature type="active site" description="Proton donor/acceptor" evidence="5">
    <location>
        <position position="296"/>
    </location>
</feature>
<organism evidence="7">
    <name type="scientific">Talaromyces marneffei PM1</name>
    <dbReference type="NCBI Taxonomy" id="1077442"/>
    <lineage>
        <taxon>Eukaryota</taxon>
        <taxon>Fungi</taxon>
        <taxon>Dikarya</taxon>
        <taxon>Ascomycota</taxon>
        <taxon>Pezizomycotina</taxon>
        <taxon>Eurotiomycetes</taxon>
        <taxon>Eurotiomycetidae</taxon>
        <taxon>Eurotiales</taxon>
        <taxon>Trichocomaceae</taxon>
        <taxon>Talaromyces</taxon>
        <taxon>Talaromyces sect. Talaromyces</taxon>
    </lineage>
</organism>
<dbReference type="HAMAP" id="MF_03040">
    <property type="entry name" value="USB1"/>
    <property type="match status" value="1"/>
</dbReference>
<dbReference type="GO" id="GO:1990838">
    <property type="term" value="F:poly(U)-specific exoribonuclease activity, producing 3' uridine cyclic phosphate ends"/>
    <property type="evidence" value="ECO:0007669"/>
    <property type="project" value="UniProtKB-UniRule"/>
</dbReference>